<sequence length="135" mass="15538">MSMSLEQAIKINRRQTWFRNASPVYMYSTGSKPHLYVSDPELLRELRLKSLNNSLDLARSSYWGRPFQPLVSDGIIGTNRGNWAYQRKLIAPEFFLNKVKISSHEVQQRDMKVKERGGHTDTQSHETTAVAASRI</sequence>
<dbReference type="InterPro" id="IPR036396">
    <property type="entry name" value="Cyt_P450_sf"/>
</dbReference>
<reference evidence="12" key="2">
    <citation type="submission" date="2021-01" db="UniProtKB">
        <authorList>
            <consortium name="EnsemblPlants"/>
        </authorList>
    </citation>
    <scope>IDENTIFICATION</scope>
</reference>
<keyword evidence="3" id="KW-0349">Heme</keyword>
<dbReference type="GO" id="GO:0016705">
    <property type="term" value="F:oxidoreductase activity, acting on paired donors, with incorporation or reduction of molecular oxygen"/>
    <property type="evidence" value="ECO:0007669"/>
    <property type="project" value="InterPro"/>
</dbReference>
<dbReference type="PANTHER" id="PTHR24282:SF130">
    <property type="entry name" value="CYTOCHROME P450 FAMILY PROTEIN"/>
    <property type="match status" value="1"/>
</dbReference>
<dbReference type="GO" id="GO:0004497">
    <property type="term" value="F:monooxygenase activity"/>
    <property type="evidence" value="ECO:0007669"/>
    <property type="project" value="UniProtKB-KW"/>
</dbReference>
<keyword evidence="10" id="KW-0472">Membrane</keyword>
<keyword evidence="4" id="KW-0812">Transmembrane</keyword>
<evidence type="ECO:0000256" key="3">
    <source>
        <dbReference type="ARBA" id="ARBA00022617"/>
    </source>
</evidence>
<evidence type="ECO:0000313" key="12">
    <source>
        <dbReference type="EnsemblPlants" id="QL07p031424:mrna"/>
    </source>
</evidence>
<evidence type="ECO:0000256" key="1">
    <source>
        <dbReference type="ARBA" id="ARBA00004167"/>
    </source>
</evidence>
<dbReference type="AlphaFoldDB" id="A0A7N2R7Y3"/>
<evidence type="ECO:0000256" key="8">
    <source>
        <dbReference type="ARBA" id="ARBA00023004"/>
    </source>
</evidence>
<dbReference type="GO" id="GO:0020037">
    <property type="term" value="F:heme binding"/>
    <property type="evidence" value="ECO:0007669"/>
    <property type="project" value="InterPro"/>
</dbReference>
<keyword evidence="5" id="KW-0479">Metal-binding</keyword>
<keyword evidence="13" id="KW-1185">Reference proteome</keyword>
<accession>A0A7N2R7Y3</accession>
<feature type="region of interest" description="Disordered" evidence="11">
    <location>
        <begin position="111"/>
        <end position="135"/>
    </location>
</feature>
<dbReference type="EMBL" id="LRBV02000007">
    <property type="status" value="NOT_ANNOTATED_CDS"/>
    <property type="molecule type" value="Genomic_DNA"/>
</dbReference>
<evidence type="ECO:0000256" key="2">
    <source>
        <dbReference type="ARBA" id="ARBA00010617"/>
    </source>
</evidence>
<evidence type="ECO:0000256" key="5">
    <source>
        <dbReference type="ARBA" id="ARBA00022723"/>
    </source>
</evidence>
<comment type="similarity">
    <text evidence="2">Belongs to the cytochrome P450 family.</text>
</comment>
<feature type="compositionally biased region" description="Basic and acidic residues" evidence="11">
    <location>
        <begin position="111"/>
        <end position="124"/>
    </location>
</feature>
<keyword evidence="7" id="KW-0560">Oxidoreductase</keyword>
<dbReference type="InParanoid" id="A0A7N2R7Y3"/>
<dbReference type="GO" id="GO:0016020">
    <property type="term" value="C:membrane"/>
    <property type="evidence" value="ECO:0007669"/>
    <property type="project" value="UniProtKB-SubCell"/>
</dbReference>
<evidence type="ECO:0008006" key="14">
    <source>
        <dbReference type="Google" id="ProtNLM"/>
    </source>
</evidence>
<evidence type="ECO:0000313" key="13">
    <source>
        <dbReference type="Proteomes" id="UP000594261"/>
    </source>
</evidence>
<proteinExistence type="inferred from homology"/>
<keyword evidence="8" id="KW-0408">Iron</keyword>
<protein>
    <recommendedName>
        <fullName evidence="14">Cytochrome P450</fullName>
    </recommendedName>
</protein>
<dbReference type="InterPro" id="IPR050665">
    <property type="entry name" value="Cytochrome_P450_Monooxygen"/>
</dbReference>
<dbReference type="SUPFAM" id="SSF48264">
    <property type="entry name" value="Cytochrome P450"/>
    <property type="match status" value="1"/>
</dbReference>
<name>A0A7N2R7Y3_QUELO</name>
<dbReference type="Proteomes" id="UP000594261">
    <property type="component" value="Chromosome 7"/>
</dbReference>
<dbReference type="GO" id="GO:0005506">
    <property type="term" value="F:iron ion binding"/>
    <property type="evidence" value="ECO:0007669"/>
    <property type="project" value="InterPro"/>
</dbReference>
<organism evidence="12 13">
    <name type="scientific">Quercus lobata</name>
    <name type="common">Valley oak</name>
    <dbReference type="NCBI Taxonomy" id="97700"/>
    <lineage>
        <taxon>Eukaryota</taxon>
        <taxon>Viridiplantae</taxon>
        <taxon>Streptophyta</taxon>
        <taxon>Embryophyta</taxon>
        <taxon>Tracheophyta</taxon>
        <taxon>Spermatophyta</taxon>
        <taxon>Magnoliopsida</taxon>
        <taxon>eudicotyledons</taxon>
        <taxon>Gunneridae</taxon>
        <taxon>Pentapetalae</taxon>
        <taxon>rosids</taxon>
        <taxon>fabids</taxon>
        <taxon>Fagales</taxon>
        <taxon>Fagaceae</taxon>
        <taxon>Quercus</taxon>
    </lineage>
</organism>
<dbReference type="PANTHER" id="PTHR24282">
    <property type="entry name" value="CYTOCHROME P450 FAMILY MEMBER"/>
    <property type="match status" value="1"/>
</dbReference>
<reference evidence="12 13" key="1">
    <citation type="journal article" date="2016" name="G3 (Bethesda)">
        <title>First Draft Assembly and Annotation of the Genome of a California Endemic Oak Quercus lobata Nee (Fagaceae).</title>
        <authorList>
            <person name="Sork V.L."/>
            <person name="Fitz-Gibbon S.T."/>
            <person name="Puiu D."/>
            <person name="Crepeau M."/>
            <person name="Gugger P.F."/>
            <person name="Sherman R."/>
            <person name="Stevens K."/>
            <person name="Langley C.H."/>
            <person name="Pellegrini M."/>
            <person name="Salzberg S.L."/>
        </authorList>
    </citation>
    <scope>NUCLEOTIDE SEQUENCE [LARGE SCALE GENOMIC DNA]</scope>
    <source>
        <strain evidence="12 13">cv. SW786</strain>
    </source>
</reference>
<evidence type="ECO:0000256" key="4">
    <source>
        <dbReference type="ARBA" id="ARBA00022692"/>
    </source>
</evidence>
<dbReference type="Gramene" id="QL07p031424:mrna">
    <property type="protein sequence ID" value="QL07p031424:mrna"/>
    <property type="gene ID" value="QL07p031424"/>
</dbReference>
<keyword evidence="9" id="KW-0503">Monooxygenase</keyword>
<dbReference type="EnsemblPlants" id="QL07p031424:mrna">
    <property type="protein sequence ID" value="QL07p031424:mrna"/>
    <property type="gene ID" value="QL07p031424"/>
</dbReference>
<evidence type="ECO:0000256" key="6">
    <source>
        <dbReference type="ARBA" id="ARBA00022989"/>
    </source>
</evidence>
<comment type="subcellular location">
    <subcellularLocation>
        <location evidence="1">Membrane</location>
        <topology evidence="1">Single-pass membrane protein</topology>
    </subcellularLocation>
</comment>
<evidence type="ECO:0000256" key="7">
    <source>
        <dbReference type="ARBA" id="ARBA00023002"/>
    </source>
</evidence>
<evidence type="ECO:0000256" key="11">
    <source>
        <dbReference type="SAM" id="MobiDB-lite"/>
    </source>
</evidence>
<dbReference type="Gene3D" id="1.10.630.10">
    <property type="entry name" value="Cytochrome P450"/>
    <property type="match status" value="1"/>
</dbReference>
<keyword evidence="6" id="KW-1133">Transmembrane helix</keyword>
<evidence type="ECO:0000256" key="10">
    <source>
        <dbReference type="ARBA" id="ARBA00023136"/>
    </source>
</evidence>
<evidence type="ECO:0000256" key="9">
    <source>
        <dbReference type="ARBA" id="ARBA00023033"/>
    </source>
</evidence>